<dbReference type="GO" id="GO:0005737">
    <property type="term" value="C:cytoplasm"/>
    <property type="evidence" value="ECO:0007669"/>
    <property type="project" value="UniProtKB-SubCell"/>
</dbReference>
<evidence type="ECO:0000313" key="12">
    <source>
        <dbReference type="EMBL" id="KPJ72218.1"/>
    </source>
</evidence>
<dbReference type="GO" id="GO:0006302">
    <property type="term" value="P:double-strand break repair"/>
    <property type="evidence" value="ECO:0007669"/>
    <property type="project" value="TreeGrafter"/>
</dbReference>
<feature type="domain" description="RecF/RecN/SMC N-terminal" evidence="11">
    <location>
        <begin position="3"/>
        <end position="320"/>
    </location>
</feature>
<dbReference type="Gene3D" id="3.40.50.300">
    <property type="entry name" value="P-loop containing nucleotide triphosphate hydrolases"/>
    <property type="match status" value="1"/>
</dbReference>
<dbReference type="Pfam" id="PF02463">
    <property type="entry name" value="SMC_N"/>
    <property type="match status" value="1"/>
</dbReference>
<dbReference type="PROSITE" id="PS00618">
    <property type="entry name" value="RECF_2"/>
    <property type="match status" value="1"/>
</dbReference>
<evidence type="ECO:0000256" key="8">
    <source>
        <dbReference type="ARBA" id="ARBA00023125"/>
    </source>
</evidence>
<dbReference type="GO" id="GO:0005524">
    <property type="term" value="F:ATP binding"/>
    <property type="evidence" value="ECO:0007669"/>
    <property type="project" value="UniProtKB-UniRule"/>
</dbReference>
<evidence type="ECO:0000256" key="6">
    <source>
        <dbReference type="ARBA" id="ARBA00022741"/>
    </source>
</evidence>
<evidence type="ECO:0000259" key="11">
    <source>
        <dbReference type="Pfam" id="PF02463"/>
    </source>
</evidence>
<keyword evidence="4 9" id="KW-0963">Cytoplasm</keyword>
<dbReference type="PROSITE" id="PS00617">
    <property type="entry name" value="RECF_1"/>
    <property type="match status" value="1"/>
</dbReference>
<comment type="caution">
    <text evidence="12">The sequence shown here is derived from an EMBL/GenBank/DDBJ whole genome shotgun (WGS) entry which is preliminary data.</text>
</comment>
<keyword evidence="9 10" id="KW-0742">SOS response</keyword>
<comment type="function">
    <text evidence="9 10">The RecF protein is involved in DNA metabolism; it is required for DNA replication and normal SOS inducibility. RecF binds preferentially to single-stranded, linear DNA. It also seems to bind ATP.</text>
</comment>
<dbReference type="PATRIC" id="fig|1703772.3.peg.149"/>
<dbReference type="HAMAP" id="MF_00365">
    <property type="entry name" value="RecF"/>
    <property type="match status" value="1"/>
</dbReference>
<evidence type="ECO:0000313" key="13">
    <source>
        <dbReference type="Proteomes" id="UP000051012"/>
    </source>
</evidence>
<keyword evidence="5 9" id="KW-0235">DNA replication</keyword>
<protein>
    <recommendedName>
        <fullName evidence="3 9">DNA replication and repair protein RecF</fullName>
    </recommendedName>
</protein>
<dbReference type="GO" id="GO:0003697">
    <property type="term" value="F:single-stranded DNA binding"/>
    <property type="evidence" value="ECO:0007669"/>
    <property type="project" value="UniProtKB-UniRule"/>
</dbReference>
<keyword evidence="9 10" id="KW-0227">DNA damage</keyword>
<dbReference type="AlphaFoldDB" id="A0A0S7YCB7"/>
<name>A0A0S7YCB7_UNCT6</name>
<comment type="similarity">
    <text evidence="2 9 10">Belongs to the RecF family.</text>
</comment>
<dbReference type="InterPro" id="IPR018078">
    <property type="entry name" value="DNA-binding_RecF_CS"/>
</dbReference>
<dbReference type="InterPro" id="IPR027417">
    <property type="entry name" value="P-loop_NTPase"/>
</dbReference>
<dbReference type="NCBIfam" id="TIGR00611">
    <property type="entry name" value="recf"/>
    <property type="match status" value="1"/>
</dbReference>
<keyword evidence="6 9" id="KW-0547">Nucleotide-binding</keyword>
<dbReference type="Gene3D" id="1.20.1050.90">
    <property type="entry name" value="RecF/RecN/SMC, N-terminal domain"/>
    <property type="match status" value="1"/>
</dbReference>
<dbReference type="GO" id="GO:0000731">
    <property type="term" value="P:DNA synthesis involved in DNA repair"/>
    <property type="evidence" value="ECO:0007669"/>
    <property type="project" value="TreeGrafter"/>
</dbReference>
<accession>A0A0S7YCB7</accession>
<dbReference type="InterPro" id="IPR042174">
    <property type="entry name" value="RecF_2"/>
</dbReference>
<dbReference type="SUPFAM" id="SSF52540">
    <property type="entry name" value="P-loop containing nucleoside triphosphate hydrolases"/>
    <property type="match status" value="1"/>
</dbReference>
<keyword evidence="7 9" id="KW-0067">ATP-binding</keyword>
<evidence type="ECO:0000256" key="2">
    <source>
        <dbReference type="ARBA" id="ARBA00008016"/>
    </source>
</evidence>
<dbReference type="PANTHER" id="PTHR32182">
    <property type="entry name" value="DNA REPLICATION AND REPAIR PROTEIN RECF"/>
    <property type="match status" value="1"/>
</dbReference>
<evidence type="ECO:0000256" key="5">
    <source>
        <dbReference type="ARBA" id="ARBA00022705"/>
    </source>
</evidence>
<dbReference type="GO" id="GO:0006260">
    <property type="term" value="P:DNA replication"/>
    <property type="evidence" value="ECO:0007669"/>
    <property type="project" value="UniProtKB-UniRule"/>
</dbReference>
<evidence type="ECO:0000256" key="1">
    <source>
        <dbReference type="ARBA" id="ARBA00004496"/>
    </source>
</evidence>
<dbReference type="GO" id="GO:0009432">
    <property type="term" value="P:SOS response"/>
    <property type="evidence" value="ECO:0007669"/>
    <property type="project" value="UniProtKB-UniRule"/>
</dbReference>
<reference evidence="12 13" key="1">
    <citation type="journal article" date="2015" name="Microbiome">
        <title>Genomic resolution of linkages in carbon, nitrogen, and sulfur cycling among widespread estuary sediment bacteria.</title>
        <authorList>
            <person name="Baker B.J."/>
            <person name="Lazar C.S."/>
            <person name="Teske A.P."/>
            <person name="Dick G.J."/>
        </authorList>
    </citation>
    <scope>NUCLEOTIDE SEQUENCE [LARGE SCALE GENOMIC DNA]</scope>
    <source>
        <strain evidence="12">DG_78</strain>
    </source>
</reference>
<dbReference type="InterPro" id="IPR001238">
    <property type="entry name" value="DNA-binding_RecF"/>
</dbReference>
<feature type="binding site" evidence="9">
    <location>
        <begin position="30"/>
        <end position="37"/>
    </location>
    <ligand>
        <name>ATP</name>
        <dbReference type="ChEBI" id="CHEBI:30616"/>
    </ligand>
</feature>
<evidence type="ECO:0000256" key="9">
    <source>
        <dbReference type="HAMAP-Rule" id="MF_00365"/>
    </source>
</evidence>
<evidence type="ECO:0000256" key="4">
    <source>
        <dbReference type="ARBA" id="ARBA00022490"/>
    </source>
</evidence>
<evidence type="ECO:0000256" key="7">
    <source>
        <dbReference type="ARBA" id="ARBA00022840"/>
    </source>
</evidence>
<proteinExistence type="inferred from homology"/>
<keyword evidence="9 10" id="KW-0234">DNA repair</keyword>
<gene>
    <name evidence="9" type="primary">recF</name>
    <name evidence="12" type="ORF">AMJ52_07025</name>
</gene>
<evidence type="ECO:0000256" key="3">
    <source>
        <dbReference type="ARBA" id="ARBA00020170"/>
    </source>
</evidence>
<organism evidence="12 13">
    <name type="scientific">candidate division TA06 bacterium DG_78</name>
    <dbReference type="NCBI Taxonomy" id="1703772"/>
    <lineage>
        <taxon>Bacteria</taxon>
        <taxon>Bacteria division TA06</taxon>
    </lineage>
</organism>
<dbReference type="InterPro" id="IPR003395">
    <property type="entry name" value="RecF/RecN/SMC_N"/>
</dbReference>
<dbReference type="Proteomes" id="UP000051012">
    <property type="component" value="Unassembled WGS sequence"/>
</dbReference>
<dbReference type="EMBL" id="LJNI01000090">
    <property type="protein sequence ID" value="KPJ72218.1"/>
    <property type="molecule type" value="Genomic_DNA"/>
</dbReference>
<keyword evidence="8 9" id="KW-0238">DNA-binding</keyword>
<sequence>MVLQEINYQGFRNLVDDQLKFVDDYNFIIGENGSGKTNLLEAIFYAGLASSFRAREERDLISFDNQFLKVDATANGKKAAIYLDRDRKKVTLQGNEVRRLSNFVGWLDVTFLSIEDIWIVRGAPAKRRYFLDWLIAKLSPTYLSHLVEYRKIVKQRNKVLQMINENGDDSLLEVYDEQFIKHGNELYRERRQKLPELQKHVSSIGARFGLCKLNIGYQSTCPHFRIDHSLLGKMRQKEIVCGTTLVGPHRDDILLSKEGRPLKNYASEGEERVVSIALKLAEAEMLYQKKTAWPILLLDEVGAELDYNKKEILLELMKGQIFYASTQMPEFTKIFQQKQFTVFTIKRGSIEVSRTN</sequence>
<evidence type="ECO:0000256" key="10">
    <source>
        <dbReference type="RuleBase" id="RU000578"/>
    </source>
</evidence>
<comment type="subcellular location">
    <subcellularLocation>
        <location evidence="1 9 10">Cytoplasm</location>
    </subcellularLocation>
</comment>
<dbReference type="PANTHER" id="PTHR32182:SF0">
    <property type="entry name" value="DNA REPLICATION AND REPAIR PROTEIN RECF"/>
    <property type="match status" value="1"/>
</dbReference>